<dbReference type="GeneID" id="19114785"/>
<keyword evidence="2" id="KW-1133">Transmembrane helix</keyword>
<proteinExistence type="predicted"/>
<dbReference type="OrthoDB" id="4492972at2759"/>
<dbReference type="Proteomes" id="UP000011761">
    <property type="component" value="Unassembled WGS sequence"/>
</dbReference>
<organism evidence="3 4">
    <name type="scientific">Baudoinia panamericana (strain UAMH 10762)</name>
    <name type="common">Angels' share fungus</name>
    <name type="synonym">Baudoinia compniacensis (strain UAMH 10762)</name>
    <dbReference type="NCBI Taxonomy" id="717646"/>
    <lineage>
        <taxon>Eukaryota</taxon>
        <taxon>Fungi</taxon>
        <taxon>Dikarya</taxon>
        <taxon>Ascomycota</taxon>
        <taxon>Pezizomycotina</taxon>
        <taxon>Dothideomycetes</taxon>
        <taxon>Dothideomycetidae</taxon>
        <taxon>Mycosphaerellales</taxon>
        <taxon>Teratosphaeriaceae</taxon>
        <taxon>Baudoinia</taxon>
    </lineage>
</organism>
<feature type="compositionally biased region" description="Low complexity" evidence="1">
    <location>
        <begin position="105"/>
        <end position="115"/>
    </location>
</feature>
<dbReference type="EMBL" id="KB445555">
    <property type="protein sequence ID" value="EMC96608.1"/>
    <property type="molecule type" value="Genomic_DNA"/>
</dbReference>
<name>M2MYE9_BAUPA</name>
<reference evidence="3 4" key="1">
    <citation type="journal article" date="2012" name="PLoS Pathog.">
        <title>Diverse lifestyles and strategies of plant pathogenesis encoded in the genomes of eighteen Dothideomycetes fungi.</title>
        <authorList>
            <person name="Ohm R.A."/>
            <person name="Feau N."/>
            <person name="Henrissat B."/>
            <person name="Schoch C.L."/>
            <person name="Horwitz B.A."/>
            <person name="Barry K.W."/>
            <person name="Condon B.J."/>
            <person name="Copeland A.C."/>
            <person name="Dhillon B."/>
            <person name="Glaser F."/>
            <person name="Hesse C.N."/>
            <person name="Kosti I."/>
            <person name="LaButti K."/>
            <person name="Lindquist E.A."/>
            <person name="Lucas S."/>
            <person name="Salamov A.A."/>
            <person name="Bradshaw R.E."/>
            <person name="Ciuffetti L."/>
            <person name="Hamelin R.C."/>
            <person name="Kema G.H.J."/>
            <person name="Lawrence C."/>
            <person name="Scott J.A."/>
            <person name="Spatafora J.W."/>
            <person name="Turgeon B.G."/>
            <person name="de Wit P.J.G.M."/>
            <person name="Zhong S."/>
            <person name="Goodwin S.B."/>
            <person name="Grigoriev I.V."/>
        </authorList>
    </citation>
    <scope>NUCLEOTIDE SEQUENCE [LARGE SCALE GENOMIC DNA]</scope>
    <source>
        <strain evidence="3 4">UAMH 10762</strain>
    </source>
</reference>
<accession>M2MYE9</accession>
<dbReference type="HOGENOM" id="CLU_1065538_0_0_1"/>
<evidence type="ECO:0000313" key="3">
    <source>
        <dbReference type="EMBL" id="EMC96608.1"/>
    </source>
</evidence>
<feature type="region of interest" description="Disordered" evidence="1">
    <location>
        <begin position="90"/>
        <end position="124"/>
    </location>
</feature>
<evidence type="ECO:0000256" key="1">
    <source>
        <dbReference type="SAM" id="MobiDB-lite"/>
    </source>
</evidence>
<sequence length="261" mass="28633">MRLPKFQVGVSISGLIFATTTPFVVLFSIPLAIFAVFTTTVAFWVLLFRVIVIYIELGLVLVPNALLYLWQQLIPLRRAESRTAEGSAWLTQDRVDKETSPMSKPPSRASSISSGSRKRPITHSQSSVSLFEVVTPRDFEGVGGWREPEHGGDQAIWTNSQLEVPIHRHHRRSFTAGSRPIAYSRHGSPERVRTPLALRTPIGGRRTPSGTVSPEGYFSLGISTFPGTERTSNVSLTDYGIEASGSTTSLNGARAIRQGTL</sequence>
<keyword evidence="2" id="KW-0812">Transmembrane</keyword>
<dbReference type="eggNOG" id="ENOG502SAXD">
    <property type="taxonomic scope" value="Eukaryota"/>
</dbReference>
<evidence type="ECO:0000313" key="4">
    <source>
        <dbReference type="Proteomes" id="UP000011761"/>
    </source>
</evidence>
<protein>
    <submittedName>
        <fullName evidence="3">Uncharacterized protein</fullName>
    </submittedName>
</protein>
<dbReference type="OMA" id="FRVIVIY"/>
<feature type="transmembrane region" description="Helical" evidence="2">
    <location>
        <begin position="43"/>
        <end position="70"/>
    </location>
</feature>
<feature type="transmembrane region" description="Helical" evidence="2">
    <location>
        <begin position="12"/>
        <end position="37"/>
    </location>
</feature>
<keyword evidence="2" id="KW-0472">Membrane</keyword>
<dbReference type="RefSeq" id="XP_007676598.1">
    <property type="nucleotide sequence ID" value="XM_007678408.1"/>
</dbReference>
<keyword evidence="4" id="KW-1185">Reference proteome</keyword>
<dbReference type="KEGG" id="bcom:BAUCODRAFT_482637"/>
<dbReference type="AlphaFoldDB" id="M2MYE9"/>
<gene>
    <name evidence="3" type="ORF">BAUCODRAFT_482637</name>
</gene>
<evidence type="ECO:0000256" key="2">
    <source>
        <dbReference type="SAM" id="Phobius"/>
    </source>
</evidence>